<reference evidence="2" key="1">
    <citation type="journal article" date="2014" name="Nat. Commun.">
        <title>Multiple recent horizontal transfers of a large genomic region in cheese making fungi.</title>
        <authorList>
            <person name="Cheeseman K."/>
            <person name="Ropars J."/>
            <person name="Renault P."/>
            <person name="Dupont J."/>
            <person name="Gouzy J."/>
            <person name="Branca A."/>
            <person name="Abraham A.L."/>
            <person name="Ceppi M."/>
            <person name="Conseiller E."/>
            <person name="Debuchy R."/>
            <person name="Malagnac F."/>
            <person name="Goarin A."/>
            <person name="Silar P."/>
            <person name="Lacoste S."/>
            <person name="Sallet E."/>
            <person name="Bensimon A."/>
            <person name="Giraud T."/>
            <person name="Brygoo Y."/>
        </authorList>
    </citation>
    <scope>NUCLEOTIDE SEQUENCE [LARGE SCALE GENOMIC DNA]</scope>
    <source>
        <strain evidence="2">FM164</strain>
    </source>
</reference>
<keyword evidence="3" id="KW-1185">Reference proteome</keyword>
<accession>W6QGT1</accession>
<gene>
    <name evidence="2" type="ORF">PROQFM164_S01g002618</name>
</gene>
<protein>
    <submittedName>
        <fullName evidence="2">Genomic scaffold, ProqFM164S01</fullName>
    </submittedName>
</protein>
<dbReference type="EMBL" id="HG792015">
    <property type="protein sequence ID" value="CDM28807.1"/>
    <property type="molecule type" value="Genomic_DNA"/>
</dbReference>
<sequence>MPKSSSTSSVKRRLRMLIHGRRAQVISRHYGFQNTRPRAAGKVLPTYMQTNLLPQTQSSSAAGKHPNAAPITAPRLRARGAGEINRLD</sequence>
<dbReference type="Proteomes" id="UP000030686">
    <property type="component" value="Unassembled WGS sequence"/>
</dbReference>
<organism evidence="2 3">
    <name type="scientific">Penicillium roqueforti (strain FM164)</name>
    <dbReference type="NCBI Taxonomy" id="1365484"/>
    <lineage>
        <taxon>Eukaryota</taxon>
        <taxon>Fungi</taxon>
        <taxon>Dikarya</taxon>
        <taxon>Ascomycota</taxon>
        <taxon>Pezizomycotina</taxon>
        <taxon>Eurotiomycetes</taxon>
        <taxon>Eurotiomycetidae</taxon>
        <taxon>Eurotiales</taxon>
        <taxon>Aspergillaceae</taxon>
        <taxon>Penicillium</taxon>
    </lineage>
</organism>
<name>W6QGT1_PENRF</name>
<feature type="region of interest" description="Disordered" evidence="1">
    <location>
        <begin position="53"/>
        <end position="88"/>
    </location>
</feature>
<evidence type="ECO:0000313" key="2">
    <source>
        <dbReference type="EMBL" id="CDM28807.1"/>
    </source>
</evidence>
<dbReference type="AlphaFoldDB" id="W6QGT1"/>
<evidence type="ECO:0000313" key="3">
    <source>
        <dbReference type="Proteomes" id="UP000030686"/>
    </source>
</evidence>
<evidence type="ECO:0000256" key="1">
    <source>
        <dbReference type="SAM" id="MobiDB-lite"/>
    </source>
</evidence>
<proteinExistence type="predicted"/>